<dbReference type="KEGG" id="roz:CBI38_00535"/>
<sequence>MAARGMNNVSDLMPPLQELGIDLSASQLYRLLGRKPERLPLPLLGAICAVLECTVEDLCAFRVEATSSRRAAAAGQVVGLDRSVRPKRAHIRRPGE</sequence>
<feature type="domain" description="HTH cro/C1-type" evidence="1">
    <location>
        <begin position="1"/>
        <end position="61"/>
    </location>
</feature>
<name>A0A2S2C2W7_9NOCA</name>
<keyword evidence="3" id="KW-1185">Reference proteome</keyword>
<dbReference type="EMBL" id="CP021354">
    <property type="protein sequence ID" value="AWK75257.1"/>
    <property type="molecule type" value="Genomic_DNA"/>
</dbReference>
<dbReference type="AlphaFoldDB" id="A0A2S2C2W7"/>
<reference evidence="2 3" key="1">
    <citation type="submission" date="2017-05" db="EMBL/GenBank/DDBJ databases">
        <title>Isolation of Rhodococcus sp. S2-17 biodegrading of BP-3.</title>
        <authorList>
            <person name="Lee Y."/>
            <person name="Kim K.H."/>
            <person name="Chun B.H."/>
            <person name="Jung H.S."/>
            <person name="Jeon C.O."/>
        </authorList>
    </citation>
    <scope>NUCLEOTIDE SEQUENCE [LARGE SCALE GENOMIC DNA]</scope>
    <source>
        <strain evidence="2 3">S2-17</strain>
    </source>
</reference>
<evidence type="ECO:0000313" key="2">
    <source>
        <dbReference type="EMBL" id="AWK75257.1"/>
    </source>
</evidence>
<organism evidence="2 3">
    <name type="scientific">Rhodococcus oxybenzonivorans</name>
    <dbReference type="NCBI Taxonomy" id="1990687"/>
    <lineage>
        <taxon>Bacteria</taxon>
        <taxon>Bacillati</taxon>
        <taxon>Actinomycetota</taxon>
        <taxon>Actinomycetes</taxon>
        <taxon>Mycobacteriales</taxon>
        <taxon>Nocardiaceae</taxon>
        <taxon>Rhodococcus</taxon>
    </lineage>
</organism>
<evidence type="ECO:0000313" key="3">
    <source>
        <dbReference type="Proteomes" id="UP000245711"/>
    </source>
</evidence>
<proteinExistence type="predicted"/>
<evidence type="ECO:0000259" key="1">
    <source>
        <dbReference type="Pfam" id="PF13443"/>
    </source>
</evidence>
<gene>
    <name evidence="2" type="ORF">CBI38_00535</name>
</gene>
<dbReference type="InterPro" id="IPR001387">
    <property type="entry name" value="Cro/C1-type_HTH"/>
</dbReference>
<dbReference type="Proteomes" id="UP000245711">
    <property type="component" value="Chromosome"/>
</dbReference>
<dbReference type="Pfam" id="PF13443">
    <property type="entry name" value="HTH_26"/>
    <property type="match status" value="1"/>
</dbReference>
<protein>
    <submittedName>
        <fullName evidence="2">Cro/Cl family transcriptional regulator</fullName>
    </submittedName>
</protein>
<accession>A0A2S2C2W7</accession>